<dbReference type="Pfam" id="PF13561">
    <property type="entry name" value="adh_short_C2"/>
    <property type="match status" value="1"/>
</dbReference>
<dbReference type="InterPro" id="IPR036291">
    <property type="entry name" value="NAD(P)-bd_dom_sf"/>
</dbReference>
<dbReference type="RefSeq" id="WP_281840992.1">
    <property type="nucleotide sequence ID" value="NZ_BROH01000001.1"/>
</dbReference>
<comment type="similarity">
    <text evidence="1">Belongs to the short-chain dehydrogenases/reductases (SDR) family.</text>
</comment>
<evidence type="ECO:0000256" key="2">
    <source>
        <dbReference type="ARBA" id="ARBA00023002"/>
    </source>
</evidence>
<organism evidence="3 4">
    <name type="scientific">Sinisalibacter aestuarii</name>
    <dbReference type="NCBI Taxonomy" id="2949426"/>
    <lineage>
        <taxon>Bacteria</taxon>
        <taxon>Pseudomonadati</taxon>
        <taxon>Pseudomonadota</taxon>
        <taxon>Alphaproteobacteria</taxon>
        <taxon>Rhodobacterales</taxon>
        <taxon>Roseobacteraceae</taxon>
        <taxon>Sinisalibacter</taxon>
    </lineage>
</organism>
<dbReference type="Proteomes" id="UP001144205">
    <property type="component" value="Unassembled WGS sequence"/>
</dbReference>
<keyword evidence="2" id="KW-0560">Oxidoreductase</keyword>
<dbReference type="InterPro" id="IPR002347">
    <property type="entry name" value="SDR_fam"/>
</dbReference>
<dbReference type="PANTHER" id="PTHR42760">
    <property type="entry name" value="SHORT-CHAIN DEHYDROGENASES/REDUCTASES FAMILY MEMBER"/>
    <property type="match status" value="1"/>
</dbReference>
<name>A0ABQ5LQR3_9RHOB</name>
<gene>
    <name evidence="3" type="primary">fabG3_1</name>
    <name evidence="3" type="ORF">STA1M1_09270</name>
</gene>
<dbReference type="NCBIfam" id="NF005559">
    <property type="entry name" value="PRK07231.1"/>
    <property type="match status" value="1"/>
</dbReference>
<comment type="caution">
    <text evidence="3">The sequence shown here is derived from an EMBL/GenBank/DDBJ whole genome shotgun (WGS) entry which is preliminary data.</text>
</comment>
<dbReference type="SUPFAM" id="SSF51735">
    <property type="entry name" value="NAD(P)-binding Rossmann-fold domains"/>
    <property type="match status" value="1"/>
</dbReference>
<evidence type="ECO:0000256" key="1">
    <source>
        <dbReference type="ARBA" id="ARBA00006484"/>
    </source>
</evidence>
<keyword evidence="4" id="KW-1185">Reference proteome</keyword>
<evidence type="ECO:0000313" key="3">
    <source>
        <dbReference type="EMBL" id="GKY87058.1"/>
    </source>
</evidence>
<accession>A0ABQ5LQR3</accession>
<dbReference type="PANTHER" id="PTHR42760:SF133">
    <property type="entry name" value="3-OXOACYL-[ACYL-CARRIER-PROTEIN] REDUCTASE"/>
    <property type="match status" value="1"/>
</dbReference>
<protein>
    <submittedName>
        <fullName evidence="3">3-alpha-(Or 20-beta)-hydroxysteroid dehydrogenase</fullName>
    </submittedName>
</protein>
<dbReference type="EMBL" id="BROH01000001">
    <property type="protein sequence ID" value="GKY87058.1"/>
    <property type="molecule type" value="Genomic_DNA"/>
</dbReference>
<dbReference type="PRINTS" id="PR00081">
    <property type="entry name" value="GDHRDH"/>
</dbReference>
<dbReference type="Gene3D" id="3.40.50.720">
    <property type="entry name" value="NAD(P)-binding Rossmann-like Domain"/>
    <property type="match status" value="1"/>
</dbReference>
<proteinExistence type="inferred from homology"/>
<sequence length="245" mass="25494">MDLSEKVVLISGAAKGMGAHHARAFAAAGARLVLGDVLDADLNALAKELGGDVVAVHLDVSKASDWDAAVKAAMDAFGRIDVLVNNAGILRIAPIEEYTDELWDQVLGINLSGSFKGIRAVIPAMKAAGGGSIINVSSTAGLKGFQSCSAYISSKFGIRGLTKAAAIELAPHNIRVNSVHPGNIKTEMTDGLYPNYKHVPMNRIGQPDEISKLVLFLASDDSSFSTAAEFVADGGETGGMPDLFA</sequence>
<reference evidence="3" key="1">
    <citation type="journal article" date="2023" name="Int. J. Syst. Evol. Microbiol.">
        <title>Sinisalibacter aestuarii sp. nov., isolated from estuarine sediment of the Arakawa River.</title>
        <authorList>
            <person name="Arafat S.T."/>
            <person name="Hirano S."/>
            <person name="Sato A."/>
            <person name="Takeuchi K."/>
            <person name="Yasuda T."/>
            <person name="Terahara T."/>
            <person name="Hamada M."/>
            <person name="Kobayashi T."/>
        </authorList>
    </citation>
    <scope>NUCLEOTIDE SEQUENCE</scope>
    <source>
        <strain evidence="3">B-399</strain>
    </source>
</reference>
<dbReference type="PRINTS" id="PR00080">
    <property type="entry name" value="SDRFAMILY"/>
</dbReference>
<evidence type="ECO:0000313" key="4">
    <source>
        <dbReference type="Proteomes" id="UP001144205"/>
    </source>
</evidence>